<dbReference type="EMBL" id="GBXM01012790">
    <property type="protein sequence ID" value="JAH95787.1"/>
    <property type="molecule type" value="Transcribed_RNA"/>
</dbReference>
<dbReference type="AlphaFoldDB" id="A0A0E9WZ90"/>
<protein>
    <submittedName>
        <fullName evidence="1">Uncharacterized protein</fullName>
    </submittedName>
</protein>
<sequence>MNAPVILEYFFGRFHQLLSWFRKPLDQAQLAASCANKLFYCGGAYLFTVSRKQLACICGSLCQSLCCNI</sequence>
<reference evidence="1" key="2">
    <citation type="journal article" date="2015" name="Fish Shellfish Immunol.">
        <title>Early steps in the European eel (Anguilla anguilla)-Vibrio vulnificus interaction in the gills: Role of the RtxA13 toxin.</title>
        <authorList>
            <person name="Callol A."/>
            <person name="Pajuelo D."/>
            <person name="Ebbesson L."/>
            <person name="Teles M."/>
            <person name="MacKenzie S."/>
            <person name="Amaro C."/>
        </authorList>
    </citation>
    <scope>NUCLEOTIDE SEQUENCE</scope>
</reference>
<organism evidence="1">
    <name type="scientific">Anguilla anguilla</name>
    <name type="common">European freshwater eel</name>
    <name type="synonym">Muraena anguilla</name>
    <dbReference type="NCBI Taxonomy" id="7936"/>
    <lineage>
        <taxon>Eukaryota</taxon>
        <taxon>Metazoa</taxon>
        <taxon>Chordata</taxon>
        <taxon>Craniata</taxon>
        <taxon>Vertebrata</taxon>
        <taxon>Euteleostomi</taxon>
        <taxon>Actinopterygii</taxon>
        <taxon>Neopterygii</taxon>
        <taxon>Teleostei</taxon>
        <taxon>Anguilliformes</taxon>
        <taxon>Anguillidae</taxon>
        <taxon>Anguilla</taxon>
    </lineage>
</organism>
<reference evidence="1" key="1">
    <citation type="submission" date="2014-11" db="EMBL/GenBank/DDBJ databases">
        <authorList>
            <person name="Amaro Gonzalez C."/>
        </authorList>
    </citation>
    <scope>NUCLEOTIDE SEQUENCE</scope>
</reference>
<evidence type="ECO:0000313" key="1">
    <source>
        <dbReference type="EMBL" id="JAH95787.1"/>
    </source>
</evidence>
<proteinExistence type="predicted"/>
<accession>A0A0E9WZ90</accession>
<name>A0A0E9WZ90_ANGAN</name>